<gene>
    <name evidence="1" type="ORF">CWATWH0005_1387</name>
</gene>
<dbReference type="EMBL" id="CAQL01000426">
    <property type="protein sequence ID" value="CCQ55551.1"/>
    <property type="molecule type" value="Genomic_DNA"/>
</dbReference>
<accession>T2IPQ2</accession>
<organism evidence="1 2">
    <name type="scientific">Crocosphaera watsonii WH 0005</name>
    <dbReference type="NCBI Taxonomy" id="423472"/>
    <lineage>
        <taxon>Bacteria</taxon>
        <taxon>Bacillati</taxon>
        <taxon>Cyanobacteriota</taxon>
        <taxon>Cyanophyceae</taxon>
        <taxon>Oscillatoriophycideae</taxon>
        <taxon>Chroococcales</taxon>
        <taxon>Aphanothecaceae</taxon>
        <taxon>Crocosphaera</taxon>
    </lineage>
</organism>
<sequence length="37" mass="4480">MDKPEKLIKWYILKNYNSFEIFRISSSILNIAISYQL</sequence>
<protein>
    <submittedName>
        <fullName evidence="1">Uncharacterized protein</fullName>
    </submittedName>
</protein>
<name>T2IPQ2_CROWT</name>
<evidence type="ECO:0000313" key="1">
    <source>
        <dbReference type="EMBL" id="CCQ55551.1"/>
    </source>
</evidence>
<reference evidence="1 2" key="2">
    <citation type="submission" date="2013-09" db="EMBL/GenBank/DDBJ databases">
        <title>Whole genome comparison of six Crocosphaera watsonii strains with differing phenotypes.</title>
        <authorList>
            <person name="Bench S.R."/>
            <person name="Heller P."/>
            <person name="Frank I."/>
            <person name="Arciniega M."/>
            <person name="Shilova I.N."/>
            <person name="Zehr J.P."/>
        </authorList>
    </citation>
    <scope>NUCLEOTIDE SEQUENCE [LARGE SCALE GENOMIC DNA]</scope>
    <source>
        <strain evidence="1 2">WH 0005</strain>
    </source>
</reference>
<evidence type="ECO:0000313" key="2">
    <source>
        <dbReference type="Proteomes" id="UP000017981"/>
    </source>
</evidence>
<dbReference type="AlphaFoldDB" id="T2IPQ2"/>
<reference evidence="1 2" key="1">
    <citation type="submission" date="2013-01" db="EMBL/GenBank/DDBJ databases">
        <authorList>
            <person name="Bench S."/>
        </authorList>
    </citation>
    <scope>NUCLEOTIDE SEQUENCE [LARGE SCALE GENOMIC DNA]</scope>
    <source>
        <strain evidence="1 2">WH 0005</strain>
    </source>
</reference>
<proteinExistence type="predicted"/>
<comment type="caution">
    <text evidence="1">The sequence shown here is derived from an EMBL/GenBank/DDBJ whole genome shotgun (WGS) entry which is preliminary data.</text>
</comment>
<dbReference type="Proteomes" id="UP000017981">
    <property type="component" value="Unassembled WGS sequence"/>
</dbReference>